<dbReference type="Proteomes" id="UP001500418">
    <property type="component" value="Unassembled WGS sequence"/>
</dbReference>
<name>A0ABN1PK70_9ACTN</name>
<reference evidence="1 2" key="1">
    <citation type="journal article" date="2019" name="Int. J. Syst. Evol. Microbiol.">
        <title>The Global Catalogue of Microorganisms (GCM) 10K type strain sequencing project: providing services to taxonomists for standard genome sequencing and annotation.</title>
        <authorList>
            <consortium name="The Broad Institute Genomics Platform"/>
            <consortium name="The Broad Institute Genome Sequencing Center for Infectious Disease"/>
            <person name="Wu L."/>
            <person name="Ma J."/>
        </authorList>
    </citation>
    <scope>NUCLEOTIDE SEQUENCE [LARGE SCALE GENOMIC DNA]</scope>
    <source>
        <strain evidence="1 2">JCM 11444</strain>
    </source>
</reference>
<evidence type="ECO:0000313" key="1">
    <source>
        <dbReference type="EMBL" id="GAA0929357.1"/>
    </source>
</evidence>
<accession>A0ABN1PK70</accession>
<evidence type="ECO:0008006" key="3">
    <source>
        <dbReference type="Google" id="ProtNLM"/>
    </source>
</evidence>
<dbReference type="EMBL" id="BAAAID010000017">
    <property type="protein sequence ID" value="GAA0929357.1"/>
    <property type="molecule type" value="Genomic_DNA"/>
</dbReference>
<protein>
    <recommendedName>
        <fullName evidence="3">Dienelactone hydrolase domain-containing protein</fullName>
    </recommendedName>
</protein>
<comment type="caution">
    <text evidence="1">The sequence shown here is derived from an EMBL/GenBank/DDBJ whole genome shotgun (WGS) entry which is preliminary data.</text>
</comment>
<gene>
    <name evidence="1" type="ORF">GCM10009575_031970</name>
</gene>
<organism evidence="1 2">
    <name type="scientific">Streptomyces rhizosphaericus</name>
    <dbReference type="NCBI Taxonomy" id="114699"/>
    <lineage>
        <taxon>Bacteria</taxon>
        <taxon>Bacillati</taxon>
        <taxon>Actinomycetota</taxon>
        <taxon>Actinomycetes</taxon>
        <taxon>Kitasatosporales</taxon>
        <taxon>Streptomycetaceae</taxon>
        <taxon>Streptomyces</taxon>
        <taxon>Streptomyces violaceusniger group</taxon>
    </lineage>
</organism>
<proteinExistence type="predicted"/>
<keyword evidence="2" id="KW-1185">Reference proteome</keyword>
<sequence>MGGRVPDPCRTSPCRGLRAAHRPRGQLGDVCAGVAQAGHFGKGWVTNGELTYPGGVKGPLPIVVMLHDSGLNDMNQTVVDQ</sequence>
<evidence type="ECO:0000313" key="2">
    <source>
        <dbReference type="Proteomes" id="UP001500418"/>
    </source>
</evidence>